<dbReference type="PANTHER" id="PTHR44591:SF23">
    <property type="entry name" value="CHEY SUBFAMILY"/>
    <property type="match status" value="1"/>
</dbReference>
<evidence type="ECO:0000256" key="1">
    <source>
        <dbReference type="ARBA" id="ARBA00022553"/>
    </source>
</evidence>
<sequence>MMKKSIYVLEDEAVLRELFTYLLSQDGFQVSAYPNATTFHAALGQHDLPDMMLLDVCLPDGNGADICKELKSHKQTKDIPILIMSATDDLLSIKIESSADDHLEKPFDIDTFKEKTRKLASMTVRL</sequence>
<gene>
    <name evidence="4" type="ORF">HQN85_05030</name>
</gene>
<keyword evidence="1 2" id="KW-0597">Phosphoprotein</keyword>
<evidence type="ECO:0000313" key="4">
    <source>
        <dbReference type="EMBL" id="NQX31074.1"/>
    </source>
</evidence>
<reference evidence="4 5" key="1">
    <citation type="submission" date="2020-05" db="EMBL/GenBank/DDBJ databases">
        <title>Description of Pedobacter foliorum sp. nov.</title>
        <authorList>
            <person name="Qi S."/>
            <person name="Carlier A."/>
            <person name="Cnockaert M."/>
            <person name="Vandamme P."/>
        </authorList>
    </citation>
    <scope>NUCLEOTIDE SEQUENCE [LARGE SCALE GENOMIC DNA]</scope>
    <source>
        <strain evidence="4 5">LMG 31300</strain>
    </source>
</reference>
<dbReference type="InterPro" id="IPR050595">
    <property type="entry name" value="Bact_response_regulator"/>
</dbReference>
<evidence type="ECO:0000313" key="5">
    <source>
        <dbReference type="Proteomes" id="UP000762110"/>
    </source>
</evidence>
<dbReference type="Gene3D" id="3.40.50.2300">
    <property type="match status" value="1"/>
</dbReference>
<dbReference type="Proteomes" id="UP000762110">
    <property type="component" value="Unassembled WGS sequence"/>
</dbReference>
<dbReference type="SUPFAM" id="SSF52172">
    <property type="entry name" value="CheY-like"/>
    <property type="match status" value="1"/>
</dbReference>
<protein>
    <submittedName>
        <fullName evidence="4">Response regulator transcription factor</fullName>
    </submittedName>
</protein>
<dbReference type="SMART" id="SM00448">
    <property type="entry name" value="REC"/>
    <property type="match status" value="1"/>
</dbReference>
<dbReference type="RefSeq" id="WP_173269438.1">
    <property type="nucleotide sequence ID" value="NZ_JBHTJU010000003.1"/>
</dbReference>
<dbReference type="EMBL" id="JABMKV010000001">
    <property type="protein sequence ID" value="NQX31074.1"/>
    <property type="molecule type" value="Genomic_DNA"/>
</dbReference>
<dbReference type="InterPro" id="IPR011006">
    <property type="entry name" value="CheY-like_superfamily"/>
</dbReference>
<feature type="domain" description="Response regulatory" evidence="3">
    <location>
        <begin position="5"/>
        <end position="120"/>
    </location>
</feature>
<dbReference type="InterPro" id="IPR001789">
    <property type="entry name" value="Sig_transdc_resp-reg_receiver"/>
</dbReference>
<organism evidence="4 5">
    <name type="scientific">Pedobacter boryungensis</name>
    <dbReference type="NCBI Taxonomy" id="869962"/>
    <lineage>
        <taxon>Bacteria</taxon>
        <taxon>Pseudomonadati</taxon>
        <taxon>Bacteroidota</taxon>
        <taxon>Sphingobacteriia</taxon>
        <taxon>Sphingobacteriales</taxon>
        <taxon>Sphingobacteriaceae</taxon>
        <taxon>Pedobacter</taxon>
    </lineage>
</organism>
<evidence type="ECO:0000256" key="2">
    <source>
        <dbReference type="PROSITE-ProRule" id="PRU00169"/>
    </source>
</evidence>
<accession>A0ABX2DBY7</accession>
<dbReference type="PANTHER" id="PTHR44591">
    <property type="entry name" value="STRESS RESPONSE REGULATOR PROTEIN 1"/>
    <property type="match status" value="1"/>
</dbReference>
<feature type="modified residue" description="4-aspartylphosphate" evidence="2">
    <location>
        <position position="55"/>
    </location>
</feature>
<name>A0ABX2DBY7_9SPHI</name>
<dbReference type="PROSITE" id="PS50110">
    <property type="entry name" value="RESPONSE_REGULATORY"/>
    <property type="match status" value="1"/>
</dbReference>
<comment type="caution">
    <text evidence="4">The sequence shown here is derived from an EMBL/GenBank/DDBJ whole genome shotgun (WGS) entry which is preliminary data.</text>
</comment>
<evidence type="ECO:0000259" key="3">
    <source>
        <dbReference type="PROSITE" id="PS50110"/>
    </source>
</evidence>
<keyword evidence="5" id="KW-1185">Reference proteome</keyword>
<proteinExistence type="predicted"/>
<dbReference type="Pfam" id="PF00072">
    <property type="entry name" value="Response_reg"/>
    <property type="match status" value="1"/>
</dbReference>